<dbReference type="Proteomes" id="UP000184440">
    <property type="component" value="Unassembled WGS sequence"/>
</dbReference>
<gene>
    <name evidence="2" type="ORF">SAMN05443668_110312</name>
</gene>
<evidence type="ECO:0008006" key="4">
    <source>
        <dbReference type="Google" id="ProtNLM"/>
    </source>
</evidence>
<dbReference type="AlphaFoldDB" id="A0A1M7REB3"/>
<reference evidence="2 3" key="1">
    <citation type="submission" date="2016-11" db="EMBL/GenBank/DDBJ databases">
        <authorList>
            <person name="Jaros S."/>
            <person name="Januszkiewicz K."/>
            <person name="Wedrychowicz H."/>
        </authorList>
    </citation>
    <scope>NUCLEOTIDE SEQUENCE [LARGE SCALE GENOMIC DNA]</scope>
    <source>
        <strain evidence="2 3">DSM 46144</strain>
    </source>
</reference>
<evidence type="ECO:0000313" key="3">
    <source>
        <dbReference type="Proteomes" id="UP000184440"/>
    </source>
</evidence>
<accession>A0A1M7REB3</accession>
<feature type="transmembrane region" description="Helical" evidence="1">
    <location>
        <begin position="116"/>
        <end position="133"/>
    </location>
</feature>
<organism evidence="2 3">
    <name type="scientific">Cryptosporangium aurantiacum</name>
    <dbReference type="NCBI Taxonomy" id="134849"/>
    <lineage>
        <taxon>Bacteria</taxon>
        <taxon>Bacillati</taxon>
        <taxon>Actinomycetota</taxon>
        <taxon>Actinomycetes</taxon>
        <taxon>Cryptosporangiales</taxon>
        <taxon>Cryptosporangiaceae</taxon>
        <taxon>Cryptosporangium</taxon>
    </lineage>
</organism>
<keyword evidence="1" id="KW-0472">Membrane</keyword>
<protein>
    <recommendedName>
        <fullName evidence="4">Tetratricopeptide repeat-containing protein</fullName>
    </recommendedName>
</protein>
<evidence type="ECO:0000256" key="1">
    <source>
        <dbReference type="SAM" id="Phobius"/>
    </source>
</evidence>
<sequence length="390" mass="40960">MGVAAVNLRSWPMTVAFLLVLAAFVRLLAATDGDLDGVGAVLGLLVGLLALPPLTTVVWAAGGGSVYAAGVGVGLRLWYHQFASGRFVQVRALPFAVYLGGFGAADGRRPQTPFRVMLAFAAAIGAAGLATVALTTSGWLFGLGAAALICVTSFFADRRPVAPLPAALSEFEARSRARLTSVVLAVQRREDAEVVRMTADVPAVPGHWTDSYLLALRAGALEETATATDAVHTLRTALTGPEDAMTPLVRTCLAIALFRAVLRGEIASEHHASVVAEIRERAARNADFARSMELAEVLAVQTAYLDGDWPRAIAHSRRAARRQPPGHRAEAYAIAALAAAANGDRSRAARYLKAARRNNPAARLVQVAATVLETPDRSDGSTALETPTSA</sequence>
<keyword evidence="3" id="KW-1185">Reference proteome</keyword>
<dbReference type="EMBL" id="FRCS01000010">
    <property type="protein sequence ID" value="SHN44663.1"/>
    <property type="molecule type" value="Genomic_DNA"/>
</dbReference>
<evidence type="ECO:0000313" key="2">
    <source>
        <dbReference type="EMBL" id="SHN44663.1"/>
    </source>
</evidence>
<keyword evidence="1" id="KW-0812">Transmembrane</keyword>
<name>A0A1M7REB3_9ACTN</name>
<proteinExistence type="predicted"/>
<keyword evidence="1" id="KW-1133">Transmembrane helix</keyword>